<dbReference type="EC" id="2.7.8.5" evidence="11"/>
<dbReference type="UniPathway" id="UPA00085"/>
<dbReference type="InterPro" id="IPR050324">
    <property type="entry name" value="CDP-alcohol_PTase-I"/>
</dbReference>
<evidence type="ECO:0000313" key="16">
    <source>
        <dbReference type="EMBL" id="VDG76773.1"/>
    </source>
</evidence>
<dbReference type="Proteomes" id="UP000269974">
    <property type="component" value="Unassembled WGS sequence"/>
</dbReference>
<dbReference type="Gene3D" id="1.20.120.1760">
    <property type="match status" value="1"/>
</dbReference>
<feature type="transmembrane region" description="Helical" evidence="13">
    <location>
        <begin position="12"/>
        <end position="37"/>
    </location>
</feature>
<evidence type="ECO:0000313" key="14">
    <source>
        <dbReference type="EMBL" id="MDY5153906.1"/>
    </source>
</evidence>
<dbReference type="GO" id="GO:0016020">
    <property type="term" value="C:membrane"/>
    <property type="evidence" value="ECO:0007669"/>
    <property type="project" value="UniProtKB-SubCell"/>
</dbReference>
<evidence type="ECO:0000256" key="11">
    <source>
        <dbReference type="NCBIfam" id="TIGR00560"/>
    </source>
</evidence>
<evidence type="ECO:0000256" key="4">
    <source>
        <dbReference type="ARBA" id="ARBA00022679"/>
    </source>
</evidence>
<keyword evidence="8 13" id="KW-0472">Membrane</keyword>
<dbReference type="NCBIfam" id="TIGR00560">
    <property type="entry name" value="pgsA"/>
    <property type="match status" value="1"/>
</dbReference>
<keyword evidence="9" id="KW-0594">Phospholipid biosynthesis</keyword>
<dbReference type="Pfam" id="PF01066">
    <property type="entry name" value="CDP-OH_P_transf"/>
    <property type="match status" value="1"/>
</dbReference>
<feature type="transmembrane region" description="Helical" evidence="13">
    <location>
        <begin position="168"/>
        <end position="188"/>
    </location>
</feature>
<evidence type="ECO:0000313" key="17">
    <source>
        <dbReference type="Proteomes" id="UP000182744"/>
    </source>
</evidence>
<protein>
    <recommendedName>
        <fullName evidence="11">CDP-diacylglycerol--glycerol-3-phosphate 3-phosphatidyltransferase</fullName>
        <ecNumber evidence="11">2.7.8.5</ecNumber>
    </recommendedName>
</protein>
<dbReference type="GO" id="GO:0046474">
    <property type="term" value="P:glycerophospholipid biosynthetic process"/>
    <property type="evidence" value="ECO:0007669"/>
    <property type="project" value="TreeGrafter"/>
</dbReference>
<evidence type="ECO:0000256" key="8">
    <source>
        <dbReference type="ARBA" id="ARBA00023136"/>
    </source>
</evidence>
<keyword evidence="3" id="KW-0444">Lipid biosynthesis</keyword>
<evidence type="ECO:0000256" key="12">
    <source>
        <dbReference type="RuleBase" id="RU003750"/>
    </source>
</evidence>
<feature type="transmembrane region" description="Helical" evidence="13">
    <location>
        <begin position="138"/>
        <end position="156"/>
    </location>
</feature>
<dbReference type="GO" id="GO:0008444">
    <property type="term" value="F:CDP-diacylglycerol-glycerol-3-phosphate 3-phosphatidyltransferase activity"/>
    <property type="evidence" value="ECO:0007669"/>
    <property type="project" value="UniProtKB-UniRule"/>
</dbReference>
<dbReference type="PANTHER" id="PTHR14269:SF62">
    <property type="entry name" value="CDP-DIACYLGLYCEROL--GLYCEROL-3-PHOSPHATE 3-PHOSPHATIDYLTRANSFERASE 1, CHLOROPLASTIC"/>
    <property type="match status" value="1"/>
</dbReference>
<keyword evidence="6 13" id="KW-1133">Transmembrane helix</keyword>
<evidence type="ECO:0000256" key="7">
    <source>
        <dbReference type="ARBA" id="ARBA00023098"/>
    </source>
</evidence>
<proteinExistence type="inferred from homology"/>
<organism evidence="16 18">
    <name type="scientific">Actinobaculum suis</name>
    <dbReference type="NCBI Taxonomy" id="1657"/>
    <lineage>
        <taxon>Bacteria</taxon>
        <taxon>Bacillati</taxon>
        <taxon>Actinomycetota</taxon>
        <taxon>Actinomycetes</taxon>
        <taxon>Actinomycetales</taxon>
        <taxon>Actinomycetaceae</taxon>
        <taxon>Actinobaculum</taxon>
    </lineage>
</organism>
<dbReference type="AlphaFoldDB" id="A0A1B9BF79"/>
<dbReference type="PIRSF" id="PIRSF000847">
    <property type="entry name" value="Phos_ph_gly_syn"/>
    <property type="match status" value="1"/>
</dbReference>
<accession>A0A1B9BF79</accession>
<dbReference type="OrthoDB" id="9796672at2"/>
<comment type="similarity">
    <text evidence="2 12">Belongs to the CDP-alcohol phosphatidyltransferase class-I family.</text>
</comment>
<feature type="transmembrane region" description="Helical" evidence="13">
    <location>
        <begin position="100"/>
        <end position="117"/>
    </location>
</feature>
<evidence type="ECO:0000256" key="13">
    <source>
        <dbReference type="SAM" id="Phobius"/>
    </source>
</evidence>
<dbReference type="InterPro" id="IPR043130">
    <property type="entry name" value="CDP-OH_PTrfase_TM_dom"/>
</dbReference>
<dbReference type="EMBL" id="JAWNFU010000004">
    <property type="protein sequence ID" value="MDY5153906.1"/>
    <property type="molecule type" value="Genomic_DNA"/>
</dbReference>
<dbReference type="Proteomes" id="UP001273799">
    <property type="component" value="Unassembled WGS sequence"/>
</dbReference>
<keyword evidence="4 12" id="KW-0808">Transferase</keyword>
<evidence type="ECO:0000256" key="3">
    <source>
        <dbReference type="ARBA" id="ARBA00022516"/>
    </source>
</evidence>
<dbReference type="InterPro" id="IPR000462">
    <property type="entry name" value="CDP-OH_P_trans"/>
</dbReference>
<evidence type="ECO:0000256" key="10">
    <source>
        <dbReference type="ARBA" id="ARBA00023264"/>
    </source>
</evidence>
<evidence type="ECO:0000313" key="15">
    <source>
        <dbReference type="EMBL" id="SDE00843.1"/>
    </source>
</evidence>
<evidence type="ECO:0000256" key="5">
    <source>
        <dbReference type="ARBA" id="ARBA00022692"/>
    </source>
</evidence>
<reference evidence="14" key="4">
    <citation type="submission" date="2023-10" db="EMBL/GenBank/DDBJ databases">
        <title>Whole Genome based description of the genera Actinobaculum and Actinotignum reveals a complex phylogenetic relationship within the species included in the genus Actinotignum.</title>
        <authorList>
            <person name="Jensen C.S."/>
            <person name="Dargis R."/>
            <person name="Kemp M."/>
            <person name="Christensen J.J."/>
        </authorList>
    </citation>
    <scope>NUCLEOTIDE SEQUENCE</scope>
    <source>
        <strain evidence="14">Actinobaculum_suis_CCUG19206T</strain>
    </source>
</reference>
<evidence type="ECO:0000256" key="6">
    <source>
        <dbReference type="ARBA" id="ARBA00022989"/>
    </source>
</evidence>
<keyword evidence="7" id="KW-0443">Lipid metabolism</keyword>
<evidence type="ECO:0000256" key="2">
    <source>
        <dbReference type="ARBA" id="ARBA00010441"/>
    </source>
</evidence>
<gene>
    <name evidence="16" type="primary">pgsA2</name>
    <name evidence="14" type="synonym">pgsA</name>
    <name evidence="16" type="ORF">NCTC10327_01409</name>
    <name evidence="14" type="ORF">R6G71_07620</name>
    <name evidence="15" type="ORF">SAMN05421878_10181</name>
</gene>
<keyword evidence="5 13" id="KW-0812">Transmembrane</keyword>
<reference evidence="17" key="1">
    <citation type="submission" date="2016-10" db="EMBL/GenBank/DDBJ databases">
        <authorList>
            <person name="Varghese N."/>
        </authorList>
    </citation>
    <scope>NUCLEOTIDE SEQUENCE [LARGE SCALE GENOMIC DNA]</scope>
    <source>
        <strain evidence="17">DSM 20639</strain>
    </source>
</reference>
<name>A0A1B9BF79_9ACTO</name>
<reference evidence="15" key="2">
    <citation type="submission" date="2016-10" db="EMBL/GenBank/DDBJ databases">
        <authorList>
            <person name="Varghese N."/>
            <person name="Submissions S."/>
        </authorList>
    </citation>
    <scope>NUCLEOTIDE SEQUENCE</scope>
    <source>
        <strain evidence="15">DSM 20639</strain>
    </source>
</reference>
<dbReference type="InterPro" id="IPR004570">
    <property type="entry name" value="Phosphatidylglycerol_P_synth"/>
</dbReference>
<sequence length="204" mass="22508">MTEKQNQGSTEVPIVNIANAFTMLRVILIPVFIWAYWEPTPGRAFAAWAIFVIAAATDKLDGHLARSRGLITNFGKLADSIADKGLIAAALIMLSWHGRLWWWVTILLIARELYITIVRMTVVKKKVMAAGTLGKYKMVAQSVGAGWLIVPWDSWFAATPMLAQACMWVGWIILGVALVLSIWSAIGYTRDAVAIAHEGNPNEN</sequence>
<dbReference type="InterPro" id="IPR048254">
    <property type="entry name" value="CDP_ALCOHOL_P_TRANSF_CS"/>
</dbReference>
<evidence type="ECO:0000256" key="9">
    <source>
        <dbReference type="ARBA" id="ARBA00023209"/>
    </source>
</evidence>
<dbReference type="Proteomes" id="UP000182744">
    <property type="component" value="Unassembled WGS sequence"/>
</dbReference>
<keyword evidence="17" id="KW-1185">Reference proteome</keyword>
<dbReference type="EMBL" id="FNAU01000001">
    <property type="protein sequence ID" value="SDE00843.1"/>
    <property type="molecule type" value="Genomic_DNA"/>
</dbReference>
<dbReference type="PROSITE" id="PS00379">
    <property type="entry name" value="CDP_ALCOHOL_P_TRANSF"/>
    <property type="match status" value="1"/>
</dbReference>
<comment type="subcellular location">
    <subcellularLocation>
        <location evidence="1">Membrane</location>
        <topology evidence="1">Multi-pass membrane protein</topology>
    </subcellularLocation>
</comment>
<dbReference type="RefSeq" id="WP_065414473.1">
    <property type="nucleotide sequence ID" value="NZ_FNAU01000001.1"/>
</dbReference>
<dbReference type="PANTHER" id="PTHR14269">
    <property type="entry name" value="CDP-DIACYLGLYCEROL--GLYCEROL-3-PHOSPHATE 3-PHOSPHATIDYLTRANSFERASE-RELATED"/>
    <property type="match status" value="1"/>
</dbReference>
<evidence type="ECO:0000256" key="1">
    <source>
        <dbReference type="ARBA" id="ARBA00004141"/>
    </source>
</evidence>
<keyword evidence="10" id="KW-1208">Phospholipid metabolism</keyword>
<reference evidence="16 18" key="3">
    <citation type="submission" date="2018-11" db="EMBL/GenBank/DDBJ databases">
        <authorList>
            <consortium name="Pathogen Informatics"/>
        </authorList>
    </citation>
    <scope>NUCLEOTIDE SEQUENCE [LARGE SCALE GENOMIC DNA]</scope>
    <source>
        <strain evidence="16 18">NCTC10327</strain>
    </source>
</reference>
<dbReference type="EMBL" id="UYIO01000001">
    <property type="protein sequence ID" value="VDG76773.1"/>
    <property type="molecule type" value="Genomic_DNA"/>
</dbReference>
<evidence type="ECO:0000313" key="18">
    <source>
        <dbReference type="Proteomes" id="UP000269974"/>
    </source>
</evidence>